<evidence type="ECO:0000313" key="1">
    <source>
        <dbReference type="EMBL" id="AFK69371.1"/>
    </source>
</evidence>
<evidence type="ECO:0000313" key="2">
    <source>
        <dbReference type="Proteomes" id="UP000005268"/>
    </source>
</evidence>
<dbReference type="Proteomes" id="UP000005268">
    <property type="component" value="Chromosome"/>
</dbReference>
<dbReference type="EMBL" id="CP003588">
    <property type="protein sequence ID" value="AFK69371.1"/>
    <property type="molecule type" value="Genomic_DNA"/>
</dbReference>
<proteinExistence type="predicted"/>
<protein>
    <submittedName>
        <fullName evidence="1">Uncharacterized protein</fullName>
    </submittedName>
</protein>
<accession>I3UV50</accession>
<organism evidence="1 2">
    <name type="scientific">Pseudomonas putida ND6</name>
    <dbReference type="NCBI Taxonomy" id="231023"/>
    <lineage>
        <taxon>Bacteria</taxon>
        <taxon>Pseudomonadati</taxon>
        <taxon>Pseudomonadota</taxon>
        <taxon>Gammaproteobacteria</taxon>
        <taxon>Pseudomonadales</taxon>
        <taxon>Pseudomonadaceae</taxon>
        <taxon>Pseudomonas</taxon>
    </lineage>
</organism>
<dbReference type="KEGG" id="ppi:YSA_04809"/>
<gene>
    <name evidence="1" type="ORF">YSA_04809</name>
</gene>
<dbReference type="HOGENOM" id="CLU_762122_0_0_6"/>
<sequence>MESDVLSDDDQKLAKILFGLLKNATSQAVVKEFLRTKGIPVSAQNWDDLYEKRIEPALKDKKLALKDLRDLLQQVEEFGKQHSFLFQCTEERAIGLLSPTRIASIAAAEGLSGLFTHPLDLEMPDEATIVDIRLYRPDPQKTPVSLTIKVVESRDINRLSAVETDPATGELIRRYATTKKRAVNIVHLDHTGLLEFRIASQDNQAKKYSELLWVLKNKVRKFLPDDGFAEVSLSPAKNKILRERDNLSQEIRYSNSTARNEFGAQMQITSASVDENLSSDEGSMSALDRFLERDGEVTGANIYVKLPDSDPPRELRLLISGERNEFAVTVACSAGEYEYVRGKVIAFNT</sequence>
<reference evidence="1 2" key="1">
    <citation type="journal article" date="2012" name="J. Bacteriol.">
        <title>Complete Genome Sequence of the Naphthalene-Degrading Pseudomonas putida Strain ND6.</title>
        <authorList>
            <person name="Li S."/>
            <person name="Zhao H."/>
            <person name="Li Y."/>
            <person name="Niu S."/>
            <person name="Cai B."/>
        </authorList>
    </citation>
    <scope>NUCLEOTIDE SEQUENCE [LARGE SCALE GENOMIC DNA]</scope>
    <source>
        <strain evidence="1 2">ND6</strain>
    </source>
</reference>
<name>I3UV50_PSEPU</name>
<dbReference type="AlphaFoldDB" id="I3UV50"/>